<keyword evidence="5" id="KW-0460">Magnesium</keyword>
<evidence type="ECO:0000256" key="4">
    <source>
        <dbReference type="ARBA" id="ARBA00022723"/>
    </source>
</evidence>
<dbReference type="CDD" id="cd00685">
    <property type="entry name" value="Trans_IPPS_HT"/>
    <property type="match status" value="1"/>
</dbReference>
<dbReference type="NCBIfam" id="NF045485">
    <property type="entry name" value="FPPsyn"/>
    <property type="match status" value="1"/>
</dbReference>
<keyword evidence="3 7" id="KW-0808">Transferase</keyword>
<gene>
    <name evidence="8" type="ORF">KJY40_10585</name>
</gene>
<dbReference type="InterPro" id="IPR000092">
    <property type="entry name" value="Polyprenyl_synt"/>
</dbReference>
<evidence type="ECO:0000256" key="7">
    <source>
        <dbReference type="RuleBase" id="RU004466"/>
    </source>
</evidence>
<dbReference type="PANTHER" id="PTHR43281">
    <property type="entry name" value="FARNESYL DIPHOSPHATE SYNTHASE"/>
    <property type="match status" value="1"/>
</dbReference>
<dbReference type="SFLD" id="SFLDS00005">
    <property type="entry name" value="Isoprenoid_Synthase_Type_I"/>
    <property type="match status" value="1"/>
</dbReference>
<dbReference type="SUPFAM" id="SSF48576">
    <property type="entry name" value="Terpenoid synthases"/>
    <property type="match status" value="1"/>
</dbReference>
<organism evidence="8 9">
    <name type="scientific">Pseudomonas fitomaticsae</name>
    <dbReference type="NCBI Taxonomy" id="2837969"/>
    <lineage>
        <taxon>Bacteria</taxon>
        <taxon>Pseudomonadati</taxon>
        <taxon>Pseudomonadota</taxon>
        <taxon>Gammaproteobacteria</taxon>
        <taxon>Pseudomonadales</taxon>
        <taxon>Pseudomonadaceae</taxon>
        <taxon>Pseudomonas</taxon>
    </lineage>
</organism>
<keyword evidence="4" id="KW-0479">Metal-binding</keyword>
<name>A0ABY3Q7U6_9PSED</name>
<evidence type="ECO:0000256" key="5">
    <source>
        <dbReference type="ARBA" id="ARBA00022842"/>
    </source>
</evidence>
<evidence type="ECO:0000313" key="8">
    <source>
        <dbReference type="EMBL" id="UFQ02114.1"/>
    </source>
</evidence>
<dbReference type="Gene3D" id="1.10.600.10">
    <property type="entry name" value="Farnesyl Diphosphate Synthase"/>
    <property type="match status" value="1"/>
</dbReference>
<dbReference type="SFLD" id="SFLDG01017">
    <property type="entry name" value="Polyprenyl_Transferase_Like"/>
    <property type="match status" value="1"/>
</dbReference>
<dbReference type="PROSITE" id="PS00723">
    <property type="entry name" value="POLYPRENYL_SYNTHASE_1"/>
    <property type="match status" value="1"/>
</dbReference>
<dbReference type="RefSeq" id="WP_230736632.1">
    <property type="nucleotide sequence ID" value="NZ_CP075567.1"/>
</dbReference>
<dbReference type="PANTHER" id="PTHR43281:SF1">
    <property type="entry name" value="FARNESYL DIPHOSPHATE SYNTHASE"/>
    <property type="match status" value="1"/>
</dbReference>
<sequence>MPLSLDFGNGSNLLNPGTLGNPVMGIESTMTESSRIRLKSAAGQQVDGSAQPFENWRREKMQHIQSALENALPDPAVMPLRLHEAMSYAVLGAGKRLRPLLCHAAGAVFGAAPEALGMASAAVEMIHVASLVHDDLPALDNDDLRRGRATVHVQYDEALAILVGDALFAQAFTTLSRIPVKVDCVMRMVQELAHASGSAGLTGGQVLDLAAVSTTLDAASLETLHHLKTGSLIRASLHMGALCAGLTDYPSQALDRYAQAIGLAFQIVDDVLDCTMDTATLGKTAGKDARDHKQTYVSMHGLETSMQLAQNLLVQAHHALLALPGNTGPLHGLAELIVQRTR</sequence>
<keyword evidence="9" id="KW-1185">Reference proteome</keyword>
<dbReference type="InterPro" id="IPR033749">
    <property type="entry name" value="Polyprenyl_synt_CS"/>
</dbReference>
<dbReference type="EMBL" id="CP075567">
    <property type="protein sequence ID" value="UFQ02114.1"/>
    <property type="molecule type" value="Genomic_DNA"/>
</dbReference>
<dbReference type="InterPro" id="IPR053378">
    <property type="entry name" value="Prenyl_diphosphate_synthase"/>
</dbReference>
<evidence type="ECO:0000313" key="9">
    <source>
        <dbReference type="Proteomes" id="UP001162907"/>
    </source>
</evidence>
<reference evidence="8 9" key="1">
    <citation type="journal article" date="2022" name="Int. J. Syst. Evol. Microbiol.">
        <title>Pseudomonas fitomaticsae sp. nov., isolated at Marimurtra Botanical Garden in Blanes, Catalonia, Spain.</title>
        <authorList>
            <person name="Atanasov K.E."/>
            <person name="Galbis D.M."/>
            <person name="Cornado D."/>
            <person name="Serpico A."/>
            <person name="Sanchez G."/>
            <person name="Bosch M."/>
            <person name="Ferrer A."/>
            <person name="Altabella T."/>
        </authorList>
    </citation>
    <scope>NUCLEOTIDE SEQUENCE [LARGE SCALE GENOMIC DNA]</scope>
    <source>
        <strain evidence="8 9">FIT81</strain>
    </source>
</reference>
<evidence type="ECO:0000256" key="6">
    <source>
        <dbReference type="ARBA" id="ARBA00023229"/>
    </source>
</evidence>
<evidence type="ECO:0000256" key="1">
    <source>
        <dbReference type="ARBA" id="ARBA00001946"/>
    </source>
</evidence>
<keyword evidence="6" id="KW-0414">Isoprene biosynthesis</keyword>
<comment type="similarity">
    <text evidence="2 7">Belongs to the FPP/GGPP synthase family.</text>
</comment>
<comment type="cofactor">
    <cofactor evidence="1">
        <name>Mg(2+)</name>
        <dbReference type="ChEBI" id="CHEBI:18420"/>
    </cofactor>
</comment>
<dbReference type="InterPro" id="IPR008949">
    <property type="entry name" value="Isoprenoid_synthase_dom_sf"/>
</dbReference>
<dbReference type="Proteomes" id="UP001162907">
    <property type="component" value="Chromosome"/>
</dbReference>
<evidence type="ECO:0000256" key="3">
    <source>
        <dbReference type="ARBA" id="ARBA00022679"/>
    </source>
</evidence>
<protein>
    <submittedName>
        <fullName evidence="8">Polyprenyl synthetase family protein</fullName>
    </submittedName>
</protein>
<evidence type="ECO:0000256" key="2">
    <source>
        <dbReference type="ARBA" id="ARBA00006706"/>
    </source>
</evidence>
<dbReference type="Pfam" id="PF00348">
    <property type="entry name" value="polyprenyl_synt"/>
    <property type="match status" value="1"/>
</dbReference>
<dbReference type="PROSITE" id="PS00444">
    <property type="entry name" value="POLYPRENYL_SYNTHASE_2"/>
    <property type="match status" value="1"/>
</dbReference>
<accession>A0ABY3Q7U6</accession>
<proteinExistence type="inferred from homology"/>